<dbReference type="KEGG" id="vgu:HYG85_03170"/>
<evidence type="ECO:0008006" key="3">
    <source>
        <dbReference type="Google" id="ProtNLM"/>
    </source>
</evidence>
<dbReference type="EMBL" id="CP058561">
    <property type="protein sequence ID" value="QUH27968.1"/>
    <property type="molecule type" value="Genomic_DNA"/>
</dbReference>
<dbReference type="Proteomes" id="UP000677305">
    <property type="component" value="Chromosome"/>
</dbReference>
<accession>A0A8J8SAQ6</accession>
<evidence type="ECO:0000313" key="2">
    <source>
        <dbReference type="Proteomes" id="UP000677305"/>
    </source>
</evidence>
<gene>
    <name evidence="1" type="ORF">HYG85_03170</name>
</gene>
<protein>
    <recommendedName>
        <fullName evidence="3">Spo0E like sporulation regulatory protein</fullName>
    </recommendedName>
</protein>
<evidence type="ECO:0000313" key="1">
    <source>
        <dbReference type="EMBL" id="QUH27968.1"/>
    </source>
</evidence>
<name>A0A8J8SAQ6_9FIRM</name>
<reference evidence="1 2" key="1">
    <citation type="submission" date="2020-07" db="EMBL/GenBank/DDBJ databases">
        <title>Vallitalea guaymasensis genome.</title>
        <authorList>
            <person name="Postec A."/>
        </authorList>
    </citation>
    <scope>NUCLEOTIDE SEQUENCE [LARGE SCALE GENOMIC DNA]</scope>
    <source>
        <strain evidence="1 2">Ra1766G1</strain>
    </source>
</reference>
<organism evidence="1 2">
    <name type="scientific">Vallitalea guaymasensis</name>
    <dbReference type="NCBI Taxonomy" id="1185412"/>
    <lineage>
        <taxon>Bacteria</taxon>
        <taxon>Bacillati</taxon>
        <taxon>Bacillota</taxon>
        <taxon>Clostridia</taxon>
        <taxon>Lachnospirales</taxon>
        <taxon>Vallitaleaceae</taxon>
        <taxon>Vallitalea</taxon>
    </lineage>
</organism>
<dbReference type="RefSeq" id="WP_212692251.1">
    <property type="nucleotide sequence ID" value="NZ_CAJXUH010000012.1"/>
</dbReference>
<dbReference type="AlphaFoldDB" id="A0A8J8SAQ6"/>
<keyword evidence="2" id="KW-1185">Reference proteome</keyword>
<proteinExistence type="predicted"/>
<sequence>MYKMNKKINIEKMDNLRKTFNDNSNEQDSDLKEVLKISKELDDYISIMQKRMNDDIIDYD</sequence>